<dbReference type="InterPro" id="IPR047365">
    <property type="entry name" value="Tudor_AtPTM-like"/>
</dbReference>
<feature type="compositionally biased region" description="Polar residues" evidence="6">
    <location>
        <begin position="254"/>
        <end position="263"/>
    </location>
</feature>
<feature type="region of interest" description="Disordered" evidence="6">
    <location>
        <begin position="285"/>
        <end position="310"/>
    </location>
</feature>
<dbReference type="PANTHER" id="PTHR22895">
    <property type="entry name" value="ARMADILLO REPEAT-CONTAINING PROTEIN 6"/>
    <property type="match status" value="1"/>
</dbReference>
<dbReference type="InterPro" id="IPR019787">
    <property type="entry name" value="Znf_PHD-finger"/>
</dbReference>
<keyword evidence="3" id="KW-0863">Zinc-finger</keyword>
<evidence type="ECO:0000256" key="4">
    <source>
        <dbReference type="ARBA" id="ARBA00022833"/>
    </source>
</evidence>
<gene>
    <name evidence="8" type="ORF">ASEP1449_LOCUS9723</name>
</gene>
<feature type="compositionally biased region" description="Basic residues" evidence="6">
    <location>
        <begin position="195"/>
        <end position="208"/>
    </location>
</feature>
<keyword evidence="1" id="KW-0479">Metal-binding</keyword>
<dbReference type="CDD" id="cd20401">
    <property type="entry name" value="Tudor_AtPTM-like"/>
    <property type="match status" value="1"/>
</dbReference>
<dbReference type="InterPro" id="IPR000225">
    <property type="entry name" value="Armadillo"/>
</dbReference>
<feature type="domain" description="CXXC-type" evidence="7">
    <location>
        <begin position="330"/>
        <end position="377"/>
    </location>
</feature>
<evidence type="ECO:0000313" key="8">
    <source>
        <dbReference type="EMBL" id="CAD9817891.1"/>
    </source>
</evidence>
<keyword evidence="4" id="KW-0862">Zinc</keyword>
<evidence type="ECO:0000259" key="7">
    <source>
        <dbReference type="PROSITE" id="PS51058"/>
    </source>
</evidence>
<dbReference type="GO" id="GO:0008270">
    <property type="term" value="F:zinc ion binding"/>
    <property type="evidence" value="ECO:0007669"/>
    <property type="project" value="UniProtKB-KW"/>
</dbReference>
<evidence type="ECO:0000256" key="3">
    <source>
        <dbReference type="ARBA" id="ARBA00022771"/>
    </source>
</evidence>
<dbReference type="InterPro" id="IPR011011">
    <property type="entry name" value="Znf_FYVE_PHD"/>
</dbReference>
<dbReference type="SMART" id="SM00185">
    <property type="entry name" value="ARM"/>
    <property type="match status" value="6"/>
</dbReference>
<feature type="region of interest" description="Disordered" evidence="6">
    <location>
        <begin position="1"/>
        <end position="110"/>
    </location>
</feature>
<dbReference type="InterPro" id="IPR002857">
    <property type="entry name" value="Znf_CXXC"/>
</dbReference>
<dbReference type="SUPFAM" id="SSF48371">
    <property type="entry name" value="ARM repeat"/>
    <property type="match status" value="1"/>
</dbReference>
<feature type="compositionally biased region" description="Basic residues" evidence="6">
    <location>
        <begin position="887"/>
        <end position="898"/>
    </location>
</feature>
<keyword evidence="5" id="KW-0238">DNA-binding</keyword>
<evidence type="ECO:0000256" key="5">
    <source>
        <dbReference type="ARBA" id="ARBA00023125"/>
    </source>
</evidence>
<evidence type="ECO:0000256" key="2">
    <source>
        <dbReference type="ARBA" id="ARBA00022737"/>
    </source>
</evidence>
<dbReference type="InterPro" id="IPR013083">
    <property type="entry name" value="Znf_RING/FYVE/PHD"/>
</dbReference>
<dbReference type="Gene3D" id="2.30.30.140">
    <property type="match status" value="1"/>
</dbReference>
<feature type="compositionally biased region" description="Basic and acidic residues" evidence="6">
    <location>
        <begin position="26"/>
        <end position="57"/>
    </location>
</feature>
<dbReference type="Pfam" id="PF21743">
    <property type="entry name" value="PTM_DIR17_Tudor"/>
    <property type="match status" value="1"/>
</dbReference>
<feature type="compositionally biased region" description="Acidic residues" evidence="6">
    <location>
        <begin position="235"/>
        <end position="249"/>
    </location>
</feature>
<dbReference type="Pfam" id="PF02008">
    <property type="entry name" value="zf-CXXC"/>
    <property type="match status" value="3"/>
</dbReference>
<feature type="region of interest" description="Disordered" evidence="6">
    <location>
        <begin position="879"/>
        <end position="932"/>
    </location>
</feature>
<name>A0A7S2XNJ5_9STRA</name>
<organism evidence="8">
    <name type="scientific">Attheya septentrionalis</name>
    <dbReference type="NCBI Taxonomy" id="420275"/>
    <lineage>
        <taxon>Eukaryota</taxon>
        <taxon>Sar</taxon>
        <taxon>Stramenopiles</taxon>
        <taxon>Ochrophyta</taxon>
        <taxon>Bacillariophyta</taxon>
        <taxon>Coscinodiscophyceae</taxon>
        <taxon>Chaetocerotophycidae</taxon>
        <taxon>Chaetocerotales</taxon>
        <taxon>Attheyaceae</taxon>
        <taxon>Attheya</taxon>
    </lineage>
</organism>
<accession>A0A7S2XNJ5</accession>
<feature type="region of interest" description="Disordered" evidence="6">
    <location>
        <begin position="135"/>
        <end position="263"/>
    </location>
</feature>
<dbReference type="Gene3D" id="3.30.40.10">
    <property type="entry name" value="Zinc/RING finger domain, C3HC4 (zinc finger)"/>
    <property type="match status" value="2"/>
</dbReference>
<proteinExistence type="predicted"/>
<evidence type="ECO:0000256" key="6">
    <source>
        <dbReference type="SAM" id="MobiDB-lite"/>
    </source>
</evidence>
<feature type="compositionally biased region" description="Basic and acidic residues" evidence="6">
    <location>
        <begin position="285"/>
        <end position="297"/>
    </location>
</feature>
<feature type="compositionally biased region" description="Basic and acidic residues" evidence="6">
    <location>
        <begin position="209"/>
        <end position="221"/>
    </location>
</feature>
<dbReference type="InterPro" id="IPR001965">
    <property type="entry name" value="Znf_PHD"/>
</dbReference>
<evidence type="ECO:0000256" key="1">
    <source>
        <dbReference type="ARBA" id="ARBA00022723"/>
    </source>
</evidence>
<reference evidence="8" key="1">
    <citation type="submission" date="2021-01" db="EMBL/GenBank/DDBJ databases">
        <authorList>
            <person name="Corre E."/>
            <person name="Pelletier E."/>
            <person name="Niang G."/>
            <person name="Scheremetjew M."/>
            <person name="Finn R."/>
            <person name="Kale V."/>
            <person name="Holt S."/>
            <person name="Cochrane G."/>
            <person name="Meng A."/>
            <person name="Brown T."/>
            <person name="Cohen L."/>
        </authorList>
    </citation>
    <scope>NUCLEOTIDE SEQUENCE</scope>
    <source>
        <strain evidence="8">CCMP2084</strain>
    </source>
</reference>
<dbReference type="EMBL" id="HBHQ01014569">
    <property type="protein sequence ID" value="CAD9817891.1"/>
    <property type="molecule type" value="Transcribed_RNA"/>
</dbReference>
<feature type="compositionally biased region" description="Basic and acidic residues" evidence="6">
    <location>
        <begin position="70"/>
        <end position="88"/>
    </location>
</feature>
<dbReference type="InterPro" id="IPR011989">
    <property type="entry name" value="ARM-like"/>
</dbReference>
<protein>
    <recommendedName>
        <fullName evidence="7">CXXC-type domain-containing protein</fullName>
    </recommendedName>
</protein>
<sequence>MERSSSETTKAAVMNIDTENAQENNSHVKQEGELSKVEKAGFREDGRKRPGETKGSDNDDDSSSGNSSDDGSHGDDASASLESKHSESENDGDDDATKGGDVEDEDDGLCEYERLRKQRIERNNARLAQLGLLHHGGGAMSSSTSYQTPVTKKRRRRKEIISVEKRSQPRRSAKTALTKEQLIGIDLRRIITQKALKKQNSGKKGRGRPRNEESDLCDRCGKRIVYAQQPNDGKEENEEGQEHDDEDGNQEQQSNEPQNDNVIENGNQEQSIIQKQQDDVEEINTKEQDNDERHQDNDTEDGNDEKKNDDDNEAVTALLEEICNCDKQTKRRRRKACGMCGPCSLEEDCGACVYCLDKPAFGGSYKLRRRCIMKQCIQLMKNPIVLPENAAEMHNTASAVATEIEGEDEHGEVCFVCKDGGVLICCDTCDLVYHSACHTPVIYNIHVSLQCQECKWKEKETLTKQKEEEKLARKMQRQLEKDAMRELHIKEKHAKRELRRKEKDSQLVAIVDEDRRLFVWVKGPAPYCHVCGIRSDIHKPLVKSGEPVLYAITEDENREIKCRVQWPRDMPEKDEDNTASSGPDGAKFPMGTRVSKLFEGDDTAYSGVVVNYRCDEYLQLYHIEYEDGDTEDMEEHEVAEHMIDDQKQVTETTDDANKKKESSLFQAPVLDALVDGREVKCDVVWPKDPFIFAEEGDQIVICKTCNDCYHLNCHSPVVLPREKAGPRGNWKCADCKKNLKELRRKPSYLLALVGNIEMKCTIIGARGTRTRNTKGGTRCGECDPCTRPDCGKCKNCLDKPKFGGQHKFKQSCILKRCESLAPLPTRGVWKKRCEQCAACARPDCGKCRNCLDKPKFGGSHKLRQSCTVRKCTNQIIVNPDIIPRSPTRNKREVKRSPPKKRDGSKEERSPKKRRVDSSSSNTKVVTKAERKDPITKKVEKIIQAALDEPDNSKTQDLACEALRKIANTPENAKKIIDLGAIPMILKAMKVHPDKTIVQAEACGTLGQLVWIDPDNGEKVASEGCIESIVDAMESYPTNKIVQQMGCGAFRAISYEIENASLVKEAGMSAVLSSLKRNPRKAEVMREGCGFLQNMIVASPADTVRAILKTKRGEHKEARIIPSLVESIKNNPGNVLLQESICGVLANVALDENGKFIIAEAGAIPAIIDIFKKSKEIELKQTSCSALRHLAMYDNVNRSSIVAADGIQAALSAMESFSDDCVIVTAICGLLKELALLNEETADTIAQGGVDMMISAMGDHSDFVQLQAAACSALRQFNFKNNKIAATAAKRVLKAMTDFPDVGYLQIEACHALYNLSAVSAVFPILKDRKARKLLTSVSDEYPEDLESVIDDIFDRINSRRC</sequence>
<dbReference type="Gene3D" id="1.25.10.10">
    <property type="entry name" value="Leucine-rich Repeat Variant"/>
    <property type="match status" value="2"/>
</dbReference>
<feature type="domain" description="CXXC-type" evidence="7">
    <location>
        <begin position="826"/>
        <end position="872"/>
    </location>
</feature>
<dbReference type="SMART" id="SM00249">
    <property type="entry name" value="PHD"/>
    <property type="match status" value="2"/>
</dbReference>
<feature type="domain" description="CXXC-type" evidence="7">
    <location>
        <begin position="768"/>
        <end position="818"/>
    </location>
</feature>
<feature type="compositionally biased region" description="Polar residues" evidence="6">
    <location>
        <begin position="140"/>
        <end position="150"/>
    </location>
</feature>
<dbReference type="PROSITE" id="PS51058">
    <property type="entry name" value="ZF_CXXC"/>
    <property type="match status" value="3"/>
</dbReference>
<dbReference type="SUPFAM" id="SSF57903">
    <property type="entry name" value="FYVE/PHD zinc finger"/>
    <property type="match status" value="2"/>
</dbReference>
<keyword evidence="2" id="KW-0677">Repeat</keyword>
<dbReference type="Pfam" id="PF00628">
    <property type="entry name" value="PHD"/>
    <property type="match status" value="1"/>
</dbReference>
<dbReference type="PANTHER" id="PTHR22895:SF0">
    <property type="entry name" value="ARMADILLO REPEAT-CONTAINING PROTEIN 6"/>
    <property type="match status" value="1"/>
</dbReference>
<feature type="compositionally biased region" description="Basic and acidic residues" evidence="6">
    <location>
        <begin position="899"/>
        <end position="909"/>
    </location>
</feature>
<dbReference type="GO" id="GO:0003677">
    <property type="term" value="F:DNA binding"/>
    <property type="evidence" value="ECO:0007669"/>
    <property type="project" value="UniProtKB-KW"/>
</dbReference>
<feature type="region of interest" description="Disordered" evidence="6">
    <location>
        <begin position="568"/>
        <end position="588"/>
    </location>
</feature>
<dbReference type="InterPro" id="IPR016024">
    <property type="entry name" value="ARM-type_fold"/>
</dbReference>